<dbReference type="InterPro" id="IPR014710">
    <property type="entry name" value="RmlC-like_jellyroll"/>
</dbReference>
<organism evidence="1 2">
    <name type="scientific">Geomicrobium halophilum</name>
    <dbReference type="NCBI Taxonomy" id="549000"/>
    <lineage>
        <taxon>Bacteria</taxon>
        <taxon>Bacillati</taxon>
        <taxon>Bacillota</taxon>
        <taxon>Bacilli</taxon>
        <taxon>Bacillales</taxon>
        <taxon>Geomicrobium</taxon>
    </lineage>
</organism>
<dbReference type="InterPro" id="IPR011051">
    <property type="entry name" value="RmlC_Cupin_sf"/>
</dbReference>
<comment type="caution">
    <text evidence="1">The sequence shown here is derived from an EMBL/GenBank/DDBJ whole genome shotgun (WGS) entry which is preliminary data.</text>
</comment>
<name>A0A841Q1G8_9BACL</name>
<dbReference type="EC" id="5.1.3.13" evidence="1"/>
<sequence>MFDQIIEKTDIIGLHFEKNLSIGNKFYTHVIASSGPGISDFVTHSDAFHYTQYGIHIAQVDRLTFFGDPNQIITGHFVDCREGSPTLHKYVSIDYYPDPTKKLNIDRGIAHTFDGLENVLTRDEPIWYMSVGNSDYNMESDVINVPRELELNEFPEVTINKYPIPREAYEFVLGIQHKNMTELQEYPNRVLVNIDGEKRYVTITPKKGDKEN</sequence>
<dbReference type="SUPFAM" id="SSF51182">
    <property type="entry name" value="RmlC-like cupins"/>
    <property type="match status" value="1"/>
</dbReference>
<dbReference type="RefSeq" id="WP_221434255.1">
    <property type="nucleotide sequence ID" value="NZ_JACHHJ010000002.1"/>
</dbReference>
<reference evidence="1 2" key="1">
    <citation type="submission" date="2020-08" db="EMBL/GenBank/DDBJ databases">
        <title>Genomic Encyclopedia of Type Strains, Phase IV (KMG-IV): sequencing the most valuable type-strain genomes for metagenomic binning, comparative biology and taxonomic classification.</title>
        <authorList>
            <person name="Goeker M."/>
        </authorList>
    </citation>
    <scope>NUCLEOTIDE SEQUENCE [LARGE SCALE GENOMIC DNA]</scope>
    <source>
        <strain evidence="1 2">DSM 21769</strain>
    </source>
</reference>
<accession>A0A841Q1G8</accession>
<dbReference type="AlphaFoldDB" id="A0A841Q1G8"/>
<proteinExistence type="predicted"/>
<dbReference type="GO" id="GO:0008830">
    <property type="term" value="F:dTDP-4-dehydrorhamnose 3,5-epimerase activity"/>
    <property type="evidence" value="ECO:0007669"/>
    <property type="project" value="UniProtKB-EC"/>
</dbReference>
<protein>
    <submittedName>
        <fullName evidence="1">dTDP-4-dehydrorhamnose 3,5-epimerase</fullName>
        <ecNumber evidence="1">5.1.3.13</ecNumber>
    </submittedName>
</protein>
<dbReference type="EMBL" id="JACHHJ010000002">
    <property type="protein sequence ID" value="MBB6449718.1"/>
    <property type="molecule type" value="Genomic_DNA"/>
</dbReference>
<gene>
    <name evidence="1" type="ORF">HNR44_001696</name>
</gene>
<keyword evidence="1" id="KW-0413">Isomerase</keyword>
<evidence type="ECO:0000313" key="1">
    <source>
        <dbReference type="EMBL" id="MBB6449718.1"/>
    </source>
</evidence>
<dbReference type="Proteomes" id="UP000568839">
    <property type="component" value="Unassembled WGS sequence"/>
</dbReference>
<dbReference type="Gene3D" id="2.60.120.10">
    <property type="entry name" value="Jelly Rolls"/>
    <property type="match status" value="1"/>
</dbReference>
<keyword evidence="2" id="KW-1185">Reference proteome</keyword>
<evidence type="ECO:0000313" key="2">
    <source>
        <dbReference type="Proteomes" id="UP000568839"/>
    </source>
</evidence>